<dbReference type="Gene3D" id="3.60.21.10">
    <property type="match status" value="1"/>
</dbReference>
<feature type="domain" description="Calcineurin-like phosphoesterase" evidence="1">
    <location>
        <begin position="8"/>
        <end position="209"/>
    </location>
</feature>
<dbReference type="AlphaFoldDB" id="A0A074XRX8"/>
<dbReference type="CDD" id="cd07379">
    <property type="entry name" value="MPP_239FB"/>
    <property type="match status" value="1"/>
</dbReference>
<dbReference type="PANTHER" id="PTHR12905">
    <property type="entry name" value="METALLOPHOSPHOESTERASE"/>
    <property type="match status" value="1"/>
</dbReference>
<dbReference type="GO" id="GO:0016787">
    <property type="term" value="F:hydrolase activity"/>
    <property type="evidence" value="ECO:0007669"/>
    <property type="project" value="InterPro"/>
</dbReference>
<dbReference type="RefSeq" id="XP_029764412.1">
    <property type="nucleotide sequence ID" value="XM_029902415.1"/>
</dbReference>
<dbReference type="InterPro" id="IPR029052">
    <property type="entry name" value="Metallo-depent_PP-like"/>
</dbReference>
<proteinExistence type="predicted"/>
<dbReference type="GeneID" id="40744721"/>
<dbReference type="SUPFAM" id="SSF56300">
    <property type="entry name" value="Metallo-dependent phosphatases"/>
    <property type="match status" value="1"/>
</dbReference>
<sequence length="316" mass="35180">MDTPIKTRFFIISDTHGEDLASRLTEPVDVVIHCGDLTEHSKLDEFGQAIRLLKSIDAPLKLVIAGNHDWTLDDTLYEEKLVESKFKPPKEDDAVRKAFGDFGEARALFEAERSAGILFLDEGTHDFQLANGSSLRVYASAFTPSNENHGGYPYDPLPGHDWNIGDDVDIAITHSPLKGVLDNRAGCRMLFTAIARARPLMHCFGHIHEAWGAKKVTWRGNEASKYPDPLTEMDGLASEVIQSLAKLRGAREDAKQDGQLKAELSDMDGRGYCQAAPKLQRGKQTLFVNAAIQDALKEKQQMPWLVELELPRSNKQ</sequence>
<evidence type="ECO:0000313" key="2">
    <source>
        <dbReference type="EMBL" id="KEQ88225.1"/>
    </source>
</evidence>
<dbReference type="OrthoDB" id="630188at2759"/>
<dbReference type="InterPro" id="IPR051693">
    <property type="entry name" value="UPF0046_metallophosphoest"/>
</dbReference>
<protein>
    <submittedName>
        <fullName evidence="2">Metallo-dependent phosphatase</fullName>
    </submittedName>
</protein>
<reference evidence="2 3" key="1">
    <citation type="journal article" date="2014" name="BMC Genomics">
        <title>Genome sequencing of four Aureobasidium pullulans varieties: biotechnological potential, stress tolerance, and description of new species.</title>
        <authorList>
            <person name="Gostin Ar C."/>
            <person name="Ohm R.A."/>
            <person name="Kogej T."/>
            <person name="Sonjak S."/>
            <person name="Turk M."/>
            <person name="Zajc J."/>
            <person name="Zalar P."/>
            <person name="Grube M."/>
            <person name="Sun H."/>
            <person name="Han J."/>
            <person name="Sharma A."/>
            <person name="Chiniquy J."/>
            <person name="Ngan C.Y."/>
            <person name="Lipzen A."/>
            <person name="Barry K."/>
            <person name="Grigoriev I.V."/>
            <person name="Gunde-Cimerman N."/>
        </authorList>
    </citation>
    <scope>NUCLEOTIDE SEQUENCE [LARGE SCALE GENOMIC DNA]</scope>
    <source>
        <strain evidence="2 3">EXF-150</strain>
    </source>
</reference>
<name>A0A074XRX8_AURPU</name>
<gene>
    <name evidence="2" type="ORF">M438DRAFT_310316</name>
</gene>
<dbReference type="Proteomes" id="UP000030706">
    <property type="component" value="Unassembled WGS sequence"/>
</dbReference>
<keyword evidence="3" id="KW-1185">Reference proteome</keyword>
<dbReference type="InterPro" id="IPR004843">
    <property type="entry name" value="Calcineurin-like_PHP"/>
</dbReference>
<evidence type="ECO:0000313" key="3">
    <source>
        <dbReference type="Proteomes" id="UP000030706"/>
    </source>
</evidence>
<dbReference type="PANTHER" id="PTHR12905:SF0">
    <property type="entry name" value="CALCINEURIN-LIKE PHOSPHOESTERASE DOMAIN-CONTAINING PROTEIN"/>
    <property type="match status" value="1"/>
</dbReference>
<evidence type="ECO:0000259" key="1">
    <source>
        <dbReference type="Pfam" id="PF00149"/>
    </source>
</evidence>
<organism evidence="2 3">
    <name type="scientific">Aureobasidium pullulans EXF-150</name>
    <dbReference type="NCBI Taxonomy" id="1043002"/>
    <lineage>
        <taxon>Eukaryota</taxon>
        <taxon>Fungi</taxon>
        <taxon>Dikarya</taxon>
        <taxon>Ascomycota</taxon>
        <taxon>Pezizomycotina</taxon>
        <taxon>Dothideomycetes</taxon>
        <taxon>Dothideomycetidae</taxon>
        <taxon>Dothideales</taxon>
        <taxon>Saccotheciaceae</taxon>
        <taxon>Aureobasidium</taxon>
    </lineage>
</organism>
<accession>A0A074XRX8</accession>
<dbReference type="EMBL" id="KL584975">
    <property type="protein sequence ID" value="KEQ88225.1"/>
    <property type="molecule type" value="Genomic_DNA"/>
</dbReference>
<dbReference type="HOGENOM" id="CLU_041441_2_0_1"/>
<dbReference type="Pfam" id="PF00149">
    <property type="entry name" value="Metallophos"/>
    <property type="match status" value="1"/>
</dbReference>